<sequence length="207" mass="23676">MLPLYSGKLRITSDNDEDLCVPYGGAAYDTEKAFDTMFDGKPTIDGWHEGANWSFDPEQRPADFADLSIRLSYPCFHLRWDIFERGWTELEWQYPPIIGEGGYVGSATSVRDSDKFLWFNSSLVDINDTVSFPLMRVPRGHGRFWWFGKLSNGTKIVPGNYSMRIAALRPYGEPRISDHWDIMDMDSHTIQISPGNRTNVTFASTKM</sequence>
<accession>A0A9P7NF21</accession>
<protein>
    <submittedName>
        <fullName evidence="1">Uncharacterized protein</fullName>
    </submittedName>
</protein>
<proteinExistence type="predicted"/>
<gene>
    <name evidence="1" type="ORF">E4U43_004768</name>
</gene>
<reference evidence="1" key="1">
    <citation type="journal article" date="2020" name="bioRxiv">
        <title>Whole genome comparisons of ergot fungi reveals the divergence and evolution of species within the genus Claviceps are the result of varying mechanisms driving genome evolution and host range expansion.</title>
        <authorList>
            <person name="Wyka S.A."/>
            <person name="Mondo S.J."/>
            <person name="Liu M."/>
            <person name="Dettman J."/>
            <person name="Nalam V."/>
            <person name="Broders K.D."/>
        </authorList>
    </citation>
    <scope>NUCLEOTIDE SEQUENCE</scope>
    <source>
        <strain evidence="1">CCC 602</strain>
    </source>
</reference>
<dbReference type="Proteomes" id="UP000748025">
    <property type="component" value="Unassembled WGS sequence"/>
</dbReference>
<name>A0A9P7NF21_9HYPO</name>
<organism evidence="1 2">
    <name type="scientific">Claviceps pusilla</name>
    <dbReference type="NCBI Taxonomy" id="123648"/>
    <lineage>
        <taxon>Eukaryota</taxon>
        <taxon>Fungi</taxon>
        <taxon>Dikarya</taxon>
        <taxon>Ascomycota</taxon>
        <taxon>Pezizomycotina</taxon>
        <taxon>Sordariomycetes</taxon>
        <taxon>Hypocreomycetidae</taxon>
        <taxon>Hypocreales</taxon>
        <taxon>Clavicipitaceae</taxon>
        <taxon>Claviceps</taxon>
    </lineage>
</organism>
<dbReference type="OrthoDB" id="10256524at2759"/>
<dbReference type="EMBL" id="SRPW01000310">
    <property type="protein sequence ID" value="KAG6015786.1"/>
    <property type="molecule type" value="Genomic_DNA"/>
</dbReference>
<comment type="caution">
    <text evidence="1">The sequence shown here is derived from an EMBL/GenBank/DDBJ whole genome shotgun (WGS) entry which is preliminary data.</text>
</comment>
<dbReference type="AlphaFoldDB" id="A0A9P7NF21"/>
<evidence type="ECO:0000313" key="1">
    <source>
        <dbReference type="EMBL" id="KAG6015786.1"/>
    </source>
</evidence>
<evidence type="ECO:0000313" key="2">
    <source>
        <dbReference type="Proteomes" id="UP000748025"/>
    </source>
</evidence>
<keyword evidence="2" id="KW-1185">Reference proteome</keyword>